<evidence type="ECO:0000313" key="2">
    <source>
        <dbReference type="EMBL" id="KKW31874.1"/>
    </source>
</evidence>
<comment type="caution">
    <text evidence="2">The sequence shown here is derived from an EMBL/GenBank/DDBJ whole genome shotgun (WGS) entry which is preliminary data.</text>
</comment>
<dbReference type="InterPro" id="IPR006094">
    <property type="entry name" value="Oxid_FAD_bind_N"/>
</dbReference>
<dbReference type="EMBL" id="LCRI01000042">
    <property type="protein sequence ID" value="KKW31874.1"/>
    <property type="molecule type" value="Genomic_DNA"/>
</dbReference>
<dbReference type="GO" id="GO:0071555">
    <property type="term" value="P:cell wall organization"/>
    <property type="evidence" value="ECO:0007669"/>
    <property type="project" value="TreeGrafter"/>
</dbReference>
<organism evidence="2 3">
    <name type="scientific">Candidatus Uhrbacteria bacterium GW2011_GWA2_53_10</name>
    <dbReference type="NCBI Taxonomy" id="1618980"/>
    <lineage>
        <taxon>Bacteria</taxon>
        <taxon>Candidatus Uhriibacteriota</taxon>
    </lineage>
</organism>
<dbReference type="InterPro" id="IPR016166">
    <property type="entry name" value="FAD-bd_PCMH"/>
</dbReference>
<dbReference type="GO" id="GO:0071949">
    <property type="term" value="F:FAD binding"/>
    <property type="evidence" value="ECO:0007669"/>
    <property type="project" value="InterPro"/>
</dbReference>
<dbReference type="InterPro" id="IPR016167">
    <property type="entry name" value="FAD-bd_PCMH_sub1"/>
</dbReference>
<feature type="domain" description="FAD-binding PCMH-type" evidence="1">
    <location>
        <begin position="25"/>
        <end position="102"/>
    </location>
</feature>
<dbReference type="Proteomes" id="UP000034711">
    <property type="component" value="Unassembled WGS sequence"/>
</dbReference>
<name>A0A0G2AH37_9BACT</name>
<dbReference type="Gene3D" id="3.30.43.10">
    <property type="entry name" value="Uridine Diphospho-n-acetylenolpyruvylglucosamine Reductase, domain 2"/>
    <property type="match status" value="1"/>
</dbReference>
<dbReference type="GO" id="GO:0005829">
    <property type="term" value="C:cytosol"/>
    <property type="evidence" value="ECO:0007669"/>
    <property type="project" value="TreeGrafter"/>
</dbReference>
<evidence type="ECO:0000259" key="1">
    <source>
        <dbReference type="PROSITE" id="PS51387"/>
    </source>
</evidence>
<gene>
    <name evidence="2" type="ORF">UY77_C0042G0001</name>
</gene>
<reference evidence="2 3" key="1">
    <citation type="journal article" date="2015" name="Nature">
        <title>rRNA introns, odd ribosomes, and small enigmatic genomes across a large radiation of phyla.</title>
        <authorList>
            <person name="Brown C.T."/>
            <person name="Hug L.A."/>
            <person name="Thomas B.C."/>
            <person name="Sharon I."/>
            <person name="Castelle C.J."/>
            <person name="Singh A."/>
            <person name="Wilkins M.J."/>
            <person name="Williams K.H."/>
            <person name="Banfield J.F."/>
        </authorList>
    </citation>
    <scope>NUCLEOTIDE SEQUENCE [LARGE SCALE GENOMIC DNA]</scope>
</reference>
<dbReference type="Pfam" id="PF01565">
    <property type="entry name" value="FAD_binding_4"/>
    <property type="match status" value="1"/>
</dbReference>
<dbReference type="SUPFAM" id="SSF56176">
    <property type="entry name" value="FAD-binding/transporter-associated domain-like"/>
    <property type="match status" value="1"/>
</dbReference>
<dbReference type="PANTHER" id="PTHR21071:SF4">
    <property type="entry name" value="UDP-N-ACETYLENOLPYRUVOYLGLUCOSAMINE REDUCTASE"/>
    <property type="match status" value="1"/>
</dbReference>
<proteinExistence type="inferred from homology"/>
<protein>
    <submittedName>
        <fullName evidence="2">UDP-N-acetylenolpyruvoylglucosamine reductase</fullName>
    </submittedName>
</protein>
<dbReference type="GO" id="GO:0008762">
    <property type="term" value="F:UDP-N-acetylmuramate dehydrogenase activity"/>
    <property type="evidence" value="ECO:0007669"/>
    <property type="project" value="InterPro"/>
</dbReference>
<dbReference type="InterPro" id="IPR003170">
    <property type="entry name" value="MurB"/>
</dbReference>
<dbReference type="HAMAP" id="MF_00037">
    <property type="entry name" value="MurB"/>
    <property type="match status" value="1"/>
</dbReference>
<dbReference type="InterPro" id="IPR036318">
    <property type="entry name" value="FAD-bd_PCMH-like_sf"/>
</dbReference>
<accession>A0A0G2AH37</accession>
<feature type="non-terminal residue" evidence="2">
    <location>
        <position position="102"/>
    </location>
</feature>
<dbReference type="PANTHER" id="PTHR21071">
    <property type="entry name" value="UDP-N-ACETYLENOLPYRUVOYLGLUCOSAMINE REDUCTASE"/>
    <property type="match status" value="1"/>
</dbReference>
<evidence type="ECO:0000313" key="3">
    <source>
        <dbReference type="Proteomes" id="UP000034711"/>
    </source>
</evidence>
<sequence length="102" mass="11022">MYEELKKLGVTVKANASLARYTTFKIGGPARVLVLPKSVDEMVAVLKWCDAQDAQYFILGSGSNMLVSDEGYDGVVIHPEFKAVSVQDDELIAEAGALTVEV</sequence>
<dbReference type="PROSITE" id="PS51387">
    <property type="entry name" value="FAD_PCMH"/>
    <property type="match status" value="1"/>
</dbReference>
<dbReference type="AlphaFoldDB" id="A0A0G2AH37"/>